<dbReference type="OrthoDB" id="2756430at2759"/>
<evidence type="ECO:0000313" key="3">
    <source>
        <dbReference type="EMBL" id="THH19981.1"/>
    </source>
</evidence>
<evidence type="ECO:0000313" key="4">
    <source>
        <dbReference type="Proteomes" id="UP000308730"/>
    </source>
</evidence>
<proteinExistence type="predicted"/>
<comment type="caution">
    <text evidence="3">The sequence shown here is derived from an EMBL/GenBank/DDBJ whole genome shotgun (WGS) entry which is preliminary data.</text>
</comment>
<evidence type="ECO:0000256" key="1">
    <source>
        <dbReference type="SAM" id="Coils"/>
    </source>
</evidence>
<feature type="coiled-coil region" evidence="1">
    <location>
        <begin position="97"/>
        <end position="124"/>
    </location>
</feature>
<gene>
    <name evidence="3" type="ORF">EUX98_g8670</name>
</gene>
<sequence>MLDHDFEPSQVLEDVSARPIAQRRGKRNVRKSEITTSQLYAPGDALDSQTTDSQYVDNLIRAPPRQLGYIDQGVQTEALACTVPAMKPDESDAGLALKKMQQDLERATATATTLRMSLVELRAEMSVLQVRSLFKDDKIEMQAIALQELQDQLARSPSPTAEDDLESMIAFPYADGYVAYLEGSSECQSQKEIEPAEVRRRLERKRKRKACEGEASVDQAVVRGVKEEEDRKDSIPIDRVYKKTKSM</sequence>
<protein>
    <submittedName>
        <fullName evidence="3">Uncharacterized protein</fullName>
    </submittedName>
</protein>
<keyword evidence="4" id="KW-1185">Reference proteome</keyword>
<feature type="region of interest" description="Disordered" evidence="2">
    <location>
        <begin position="17"/>
        <end position="49"/>
    </location>
</feature>
<name>A0A4S4M6L0_9APHY</name>
<dbReference type="AlphaFoldDB" id="A0A4S4M6L0"/>
<dbReference type="Proteomes" id="UP000308730">
    <property type="component" value="Unassembled WGS sequence"/>
</dbReference>
<organism evidence="3 4">
    <name type="scientific">Antrodiella citrinella</name>
    <dbReference type="NCBI Taxonomy" id="2447956"/>
    <lineage>
        <taxon>Eukaryota</taxon>
        <taxon>Fungi</taxon>
        <taxon>Dikarya</taxon>
        <taxon>Basidiomycota</taxon>
        <taxon>Agaricomycotina</taxon>
        <taxon>Agaricomycetes</taxon>
        <taxon>Polyporales</taxon>
        <taxon>Steccherinaceae</taxon>
        <taxon>Antrodiella</taxon>
    </lineage>
</organism>
<reference evidence="3 4" key="1">
    <citation type="submission" date="2019-02" db="EMBL/GenBank/DDBJ databases">
        <title>Genome sequencing of the rare red list fungi Antrodiella citrinella (Flaviporus citrinellus).</title>
        <authorList>
            <person name="Buettner E."/>
            <person name="Kellner H."/>
        </authorList>
    </citation>
    <scope>NUCLEOTIDE SEQUENCE [LARGE SCALE GENOMIC DNA]</scope>
    <source>
        <strain evidence="3 4">DSM 108506</strain>
    </source>
</reference>
<evidence type="ECO:0000256" key="2">
    <source>
        <dbReference type="SAM" id="MobiDB-lite"/>
    </source>
</evidence>
<keyword evidence="1" id="KW-0175">Coiled coil</keyword>
<dbReference type="EMBL" id="SGPM01000512">
    <property type="protein sequence ID" value="THH19981.1"/>
    <property type="molecule type" value="Genomic_DNA"/>
</dbReference>
<accession>A0A4S4M6L0</accession>